<dbReference type="InterPro" id="IPR004501">
    <property type="entry name" value="PTS_EIIC_3"/>
</dbReference>
<accession>A0A0R2IUM4</accession>
<dbReference type="PATRIC" id="fig|319652.3.peg.442"/>
<keyword evidence="4" id="KW-0762">Sugar transport</keyword>
<feature type="transmembrane region" description="Helical" evidence="8">
    <location>
        <begin position="142"/>
        <end position="159"/>
    </location>
</feature>
<evidence type="ECO:0000256" key="3">
    <source>
        <dbReference type="ARBA" id="ARBA00022475"/>
    </source>
</evidence>
<keyword evidence="5 8" id="KW-0812">Transmembrane</keyword>
<dbReference type="AlphaFoldDB" id="A0A0R2IUM4"/>
<proteinExistence type="predicted"/>
<feature type="transmembrane region" description="Helical" evidence="8">
    <location>
        <begin position="386"/>
        <end position="406"/>
    </location>
</feature>
<evidence type="ECO:0000256" key="8">
    <source>
        <dbReference type="SAM" id="Phobius"/>
    </source>
</evidence>
<evidence type="ECO:0000256" key="1">
    <source>
        <dbReference type="ARBA" id="ARBA00004651"/>
    </source>
</evidence>
<evidence type="ECO:0000256" key="6">
    <source>
        <dbReference type="ARBA" id="ARBA00022989"/>
    </source>
</evidence>
<dbReference type="GO" id="GO:0009401">
    <property type="term" value="P:phosphoenolpyruvate-dependent sugar phosphotransferase system"/>
    <property type="evidence" value="ECO:0007669"/>
    <property type="project" value="InterPro"/>
</dbReference>
<keyword evidence="2" id="KW-0813">Transport</keyword>
<keyword evidence="11" id="KW-1185">Reference proteome</keyword>
<feature type="transmembrane region" description="Helical" evidence="8">
    <location>
        <begin position="111"/>
        <end position="130"/>
    </location>
</feature>
<feature type="transmembrane region" description="Helical" evidence="8">
    <location>
        <begin position="81"/>
        <end position="99"/>
    </location>
</feature>
<evidence type="ECO:0000256" key="5">
    <source>
        <dbReference type="ARBA" id="ARBA00022692"/>
    </source>
</evidence>
<evidence type="ECO:0000259" key="9">
    <source>
        <dbReference type="PROSITE" id="PS51105"/>
    </source>
</evidence>
<dbReference type="Pfam" id="PF02378">
    <property type="entry name" value="PTS_EIIC"/>
    <property type="match status" value="1"/>
</dbReference>
<feature type="transmembrane region" description="Helical" evidence="8">
    <location>
        <begin position="171"/>
        <end position="196"/>
    </location>
</feature>
<dbReference type="RefSeq" id="WP_057752397.1">
    <property type="nucleotide sequence ID" value="NZ_BJVH01000006.1"/>
</dbReference>
<name>A0A0R2IUM4_9LACO</name>
<feature type="transmembrane region" description="Helical" evidence="8">
    <location>
        <begin position="352"/>
        <end position="374"/>
    </location>
</feature>
<feature type="transmembrane region" description="Helical" evidence="8">
    <location>
        <begin position="283"/>
        <end position="303"/>
    </location>
</feature>
<dbReference type="PANTHER" id="PTHR33989:SF4">
    <property type="entry name" value="PTS SYSTEM N,N'-DIACETYLCHITOBIOSE-SPECIFIC EIIC COMPONENT"/>
    <property type="match status" value="1"/>
</dbReference>
<keyword evidence="3" id="KW-1003">Cell membrane</keyword>
<evidence type="ECO:0000313" key="10">
    <source>
        <dbReference type="EMBL" id="KRN65229.1"/>
    </source>
</evidence>
<dbReference type="STRING" id="319652.IV80_GL000438"/>
<feature type="domain" description="PTS EIIC type-3" evidence="9">
    <location>
        <begin position="4"/>
        <end position="408"/>
    </location>
</feature>
<dbReference type="GO" id="GO:0008982">
    <property type="term" value="F:protein-N(PI)-phosphohistidine-sugar phosphotransferase activity"/>
    <property type="evidence" value="ECO:0007669"/>
    <property type="project" value="InterPro"/>
</dbReference>
<comment type="caution">
    <text evidence="10">The sequence shown here is derived from an EMBL/GenBank/DDBJ whole genome shotgun (WGS) entry which is preliminary data.</text>
</comment>
<protein>
    <submittedName>
        <fullName evidence="10">Cellobiose PTS, EIIC</fullName>
    </submittedName>
</protein>
<organism evidence="10 11">
    <name type="scientific">Pediococcus cellicola</name>
    <dbReference type="NCBI Taxonomy" id="319652"/>
    <lineage>
        <taxon>Bacteria</taxon>
        <taxon>Bacillati</taxon>
        <taxon>Bacillota</taxon>
        <taxon>Bacilli</taxon>
        <taxon>Lactobacillales</taxon>
        <taxon>Lactobacillaceae</taxon>
        <taxon>Pediococcus</taxon>
    </lineage>
</organism>
<feature type="transmembrane region" description="Helical" evidence="8">
    <location>
        <begin position="324"/>
        <end position="346"/>
    </location>
</feature>
<dbReference type="GO" id="GO:0005886">
    <property type="term" value="C:plasma membrane"/>
    <property type="evidence" value="ECO:0007669"/>
    <property type="project" value="UniProtKB-SubCell"/>
</dbReference>
<dbReference type="EMBL" id="JQBR01000011">
    <property type="protein sequence ID" value="KRN65229.1"/>
    <property type="molecule type" value="Genomic_DNA"/>
</dbReference>
<gene>
    <name evidence="10" type="ORF">IV80_GL000438</name>
</gene>
<dbReference type="OrthoDB" id="1651152at2"/>
<comment type="subcellular location">
    <subcellularLocation>
        <location evidence="1">Cell membrane</location>
        <topology evidence="1">Multi-pass membrane protein</topology>
    </subcellularLocation>
</comment>
<dbReference type="PANTHER" id="PTHR33989">
    <property type="match status" value="1"/>
</dbReference>
<reference evidence="10 11" key="1">
    <citation type="journal article" date="2015" name="Genome Announc.">
        <title>Expanding the biotechnology potential of lactobacilli through comparative genomics of 213 strains and associated genera.</title>
        <authorList>
            <person name="Sun Z."/>
            <person name="Harris H.M."/>
            <person name="McCann A."/>
            <person name="Guo C."/>
            <person name="Argimon S."/>
            <person name="Zhang W."/>
            <person name="Yang X."/>
            <person name="Jeffery I.B."/>
            <person name="Cooney J.C."/>
            <person name="Kagawa T.F."/>
            <person name="Liu W."/>
            <person name="Song Y."/>
            <person name="Salvetti E."/>
            <person name="Wrobel A."/>
            <person name="Rasinkangas P."/>
            <person name="Parkhill J."/>
            <person name="Rea M.C."/>
            <person name="O'Sullivan O."/>
            <person name="Ritari J."/>
            <person name="Douillard F.P."/>
            <person name="Paul Ross R."/>
            <person name="Yang R."/>
            <person name="Briner A.E."/>
            <person name="Felis G.E."/>
            <person name="de Vos W.M."/>
            <person name="Barrangou R."/>
            <person name="Klaenhammer T.R."/>
            <person name="Caufield P.W."/>
            <person name="Cui Y."/>
            <person name="Zhang H."/>
            <person name="O'Toole P.W."/>
        </authorList>
    </citation>
    <scope>NUCLEOTIDE SEQUENCE [LARGE SCALE GENOMIC DNA]</scope>
    <source>
        <strain evidence="10 11">DSM 17757</strain>
    </source>
</reference>
<keyword evidence="7 8" id="KW-0472">Membrane</keyword>
<dbReference type="InterPro" id="IPR003352">
    <property type="entry name" value="PTS_EIIC"/>
</dbReference>
<evidence type="ECO:0000313" key="11">
    <source>
        <dbReference type="Proteomes" id="UP000051568"/>
    </source>
</evidence>
<evidence type="ECO:0000256" key="2">
    <source>
        <dbReference type="ARBA" id="ARBA00022448"/>
    </source>
</evidence>
<evidence type="ECO:0000256" key="4">
    <source>
        <dbReference type="ARBA" id="ARBA00022597"/>
    </source>
</evidence>
<dbReference type="PROSITE" id="PS51105">
    <property type="entry name" value="PTS_EIIC_TYPE_3"/>
    <property type="match status" value="1"/>
</dbReference>
<dbReference type="InterPro" id="IPR051088">
    <property type="entry name" value="PTS_Sugar-EIIC/EIIB"/>
</dbReference>
<feature type="transmembrane region" description="Helical" evidence="8">
    <location>
        <begin position="20"/>
        <end position="45"/>
    </location>
</feature>
<sequence>MVTVKNHLLKFTQKLYHWNLYRAILATLWLVFPLEFVGVTFHIIYETCFHENGILETAWNLKTNLPGFQDLAYLLKSTNDLTFITVSLLLAFFSAEKLYELHVRQSHEHLAGITSLFIYFLLIVETASSLDLPQIATVASNLLIPILIGLLTGFIYSFIERRQPTKITTSYWATTHLIAIFSFLIVFIGALSFIIYQTQLYPNYLFQQVQNLFQSGKQPTFWRIILATTLGNLGHFLGIINEFTTNMGNHFSSEGANLAYLAVHHSLWKVPYPINLHTLYDSYGALGGNGMLLALGSTILLRVKNQQTRLVARLTFGQLLFDQGEALMFGVPILFNPLFFIPLLLAPFLSMTIGYLAISMHLVPPAAYVIPYATPGILRAFLGTNGNFGALAVSLLCVCVSGLVYYPFVNLLDQFTAQNGDELNV</sequence>
<keyword evidence="6 8" id="KW-1133">Transmembrane helix</keyword>
<dbReference type="Proteomes" id="UP000051568">
    <property type="component" value="Unassembled WGS sequence"/>
</dbReference>
<evidence type="ECO:0000256" key="7">
    <source>
        <dbReference type="ARBA" id="ARBA00023136"/>
    </source>
</evidence>